<organism evidence="1">
    <name type="scientific">Arundo donax</name>
    <name type="common">Giant reed</name>
    <name type="synonym">Donax arundinaceus</name>
    <dbReference type="NCBI Taxonomy" id="35708"/>
    <lineage>
        <taxon>Eukaryota</taxon>
        <taxon>Viridiplantae</taxon>
        <taxon>Streptophyta</taxon>
        <taxon>Embryophyta</taxon>
        <taxon>Tracheophyta</taxon>
        <taxon>Spermatophyta</taxon>
        <taxon>Magnoliopsida</taxon>
        <taxon>Liliopsida</taxon>
        <taxon>Poales</taxon>
        <taxon>Poaceae</taxon>
        <taxon>PACMAD clade</taxon>
        <taxon>Arundinoideae</taxon>
        <taxon>Arundineae</taxon>
        <taxon>Arundo</taxon>
    </lineage>
</organism>
<accession>A0A0A9DDZ9</accession>
<reference evidence="1" key="1">
    <citation type="submission" date="2014-09" db="EMBL/GenBank/DDBJ databases">
        <authorList>
            <person name="Magalhaes I.L.F."/>
            <person name="Oliveira U."/>
            <person name="Santos F.R."/>
            <person name="Vidigal T.H.D.A."/>
            <person name="Brescovit A.D."/>
            <person name="Santos A.J."/>
        </authorList>
    </citation>
    <scope>NUCLEOTIDE SEQUENCE</scope>
    <source>
        <tissue evidence="1">Shoot tissue taken approximately 20 cm above the soil surface</tissue>
    </source>
</reference>
<proteinExistence type="predicted"/>
<dbReference type="EMBL" id="GBRH01211086">
    <property type="protein sequence ID" value="JAD86809.1"/>
    <property type="molecule type" value="Transcribed_RNA"/>
</dbReference>
<dbReference type="AlphaFoldDB" id="A0A0A9DDZ9"/>
<protein>
    <submittedName>
        <fullName evidence="1">Uncharacterized protein</fullName>
    </submittedName>
</protein>
<reference evidence="1" key="2">
    <citation type="journal article" date="2015" name="Data Brief">
        <title>Shoot transcriptome of the giant reed, Arundo donax.</title>
        <authorList>
            <person name="Barrero R.A."/>
            <person name="Guerrero F.D."/>
            <person name="Moolhuijzen P."/>
            <person name="Goolsby J.A."/>
            <person name="Tidwell J."/>
            <person name="Bellgard S.E."/>
            <person name="Bellgard M.I."/>
        </authorList>
    </citation>
    <scope>NUCLEOTIDE SEQUENCE</scope>
    <source>
        <tissue evidence="1">Shoot tissue taken approximately 20 cm above the soil surface</tissue>
    </source>
</reference>
<name>A0A0A9DDZ9_ARUDO</name>
<sequence>MEIKVESKVVRKLSFPGHKFDTYRINYELATSICVYTVWIRELFKQKKKRG</sequence>
<evidence type="ECO:0000313" key="1">
    <source>
        <dbReference type="EMBL" id="JAD86809.1"/>
    </source>
</evidence>